<accession>A0A151NFN8</accession>
<protein>
    <submittedName>
        <fullName evidence="1">Uncharacterized protein</fullName>
    </submittedName>
</protein>
<reference evidence="1 2" key="1">
    <citation type="journal article" date="2012" name="Genome Biol.">
        <title>Sequencing three crocodilian genomes to illuminate the evolution of archosaurs and amniotes.</title>
        <authorList>
            <person name="St John J.A."/>
            <person name="Braun E.L."/>
            <person name="Isberg S.R."/>
            <person name="Miles L.G."/>
            <person name="Chong A.Y."/>
            <person name="Gongora J."/>
            <person name="Dalzell P."/>
            <person name="Moran C."/>
            <person name="Bed'hom B."/>
            <person name="Abzhanov A."/>
            <person name="Burgess S.C."/>
            <person name="Cooksey A.M."/>
            <person name="Castoe T.A."/>
            <person name="Crawford N.G."/>
            <person name="Densmore L.D."/>
            <person name="Drew J.C."/>
            <person name="Edwards S.V."/>
            <person name="Faircloth B.C."/>
            <person name="Fujita M.K."/>
            <person name="Greenwold M.J."/>
            <person name="Hoffmann F.G."/>
            <person name="Howard J.M."/>
            <person name="Iguchi T."/>
            <person name="Janes D.E."/>
            <person name="Khan S.Y."/>
            <person name="Kohno S."/>
            <person name="de Koning A.J."/>
            <person name="Lance S.L."/>
            <person name="McCarthy F.M."/>
            <person name="McCormack J.E."/>
            <person name="Merchant M.E."/>
            <person name="Peterson D.G."/>
            <person name="Pollock D.D."/>
            <person name="Pourmand N."/>
            <person name="Raney B.J."/>
            <person name="Roessler K.A."/>
            <person name="Sanford J.R."/>
            <person name="Sawyer R.H."/>
            <person name="Schmidt C.J."/>
            <person name="Triplett E.W."/>
            <person name="Tuberville T.D."/>
            <person name="Venegas-Anaya M."/>
            <person name="Howard J.T."/>
            <person name="Jarvis E.D."/>
            <person name="Guillette L.J.Jr."/>
            <person name="Glenn T.C."/>
            <person name="Green R.E."/>
            <person name="Ray D.A."/>
        </authorList>
    </citation>
    <scope>NUCLEOTIDE SEQUENCE [LARGE SCALE GENOMIC DNA]</scope>
    <source>
        <strain evidence="1">KSC_2009_1</strain>
    </source>
</reference>
<comment type="caution">
    <text evidence="1">The sequence shown here is derived from an EMBL/GenBank/DDBJ whole genome shotgun (WGS) entry which is preliminary data.</text>
</comment>
<proteinExistence type="predicted"/>
<dbReference type="EMBL" id="AKHW03003160">
    <property type="protein sequence ID" value="KYO35584.1"/>
    <property type="molecule type" value="Genomic_DNA"/>
</dbReference>
<sequence length="70" mass="7777">MSDRTVEKEAKFTASLVKKEDESCRDELMEGMQTGALAVGFAERLEERAASLWWKRSGSSQLHLSSSGLL</sequence>
<evidence type="ECO:0000313" key="2">
    <source>
        <dbReference type="Proteomes" id="UP000050525"/>
    </source>
</evidence>
<organism evidence="1 2">
    <name type="scientific">Alligator mississippiensis</name>
    <name type="common">American alligator</name>
    <dbReference type="NCBI Taxonomy" id="8496"/>
    <lineage>
        <taxon>Eukaryota</taxon>
        <taxon>Metazoa</taxon>
        <taxon>Chordata</taxon>
        <taxon>Craniata</taxon>
        <taxon>Vertebrata</taxon>
        <taxon>Euteleostomi</taxon>
        <taxon>Archelosauria</taxon>
        <taxon>Archosauria</taxon>
        <taxon>Crocodylia</taxon>
        <taxon>Alligatoridae</taxon>
        <taxon>Alligatorinae</taxon>
        <taxon>Alligator</taxon>
    </lineage>
</organism>
<name>A0A151NFN8_ALLMI</name>
<dbReference type="Proteomes" id="UP000050525">
    <property type="component" value="Unassembled WGS sequence"/>
</dbReference>
<evidence type="ECO:0000313" key="1">
    <source>
        <dbReference type="EMBL" id="KYO35584.1"/>
    </source>
</evidence>
<gene>
    <name evidence="1" type="ORF">Y1Q_0020152</name>
</gene>
<keyword evidence="2" id="KW-1185">Reference proteome</keyword>
<dbReference type="AlphaFoldDB" id="A0A151NFN8"/>